<proteinExistence type="predicted"/>
<dbReference type="Proteomes" id="UP000575083">
    <property type="component" value="Unassembled WGS sequence"/>
</dbReference>
<dbReference type="EMBL" id="JACHLK010000002">
    <property type="protein sequence ID" value="MBB6559096.1"/>
    <property type="molecule type" value="Genomic_DNA"/>
</dbReference>
<accession>A0A7X0U8F4</accession>
<dbReference type="InterPro" id="IPR026881">
    <property type="entry name" value="WYL_dom"/>
</dbReference>
<dbReference type="PROSITE" id="PS52050">
    <property type="entry name" value="WYL"/>
    <property type="match status" value="1"/>
</dbReference>
<comment type="caution">
    <text evidence="3">The sequence shown here is derived from an EMBL/GenBank/DDBJ whole genome shotgun (WGS) entry which is preliminary data.</text>
</comment>
<feature type="domain" description="WYL" evidence="2">
    <location>
        <begin position="140"/>
        <end position="205"/>
    </location>
</feature>
<dbReference type="InterPro" id="IPR051534">
    <property type="entry name" value="CBASS_pafABC_assoc_protein"/>
</dbReference>
<organism evidence="3 4">
    <name type="scientific">Acidovorax soli</name>
    <dbReference type="NCBI Taxonomy" id="592050"/>
    <lineage>
        <taxon>Bacteria</taxon>
        <taxon>Pseudomonadati</taxon>
        <taxon>Pseudomonadota</taxon>
        <taxon>Betaproteobacteria</taxon>
        <taxon>Burkholderiales</taxon>
        <taxon>Comamonadaceae</taxon>
        <taxon>Acidovorax</taxon>
    </lineage>
</organism>
<dbReference type="InterPro" id="IPR036388">
    <property type="entry name" value="WH-like_DNA-bd_sf"/>
</dbReference>
<feature type="domain" description="Helix-turn-helix type 11" evidence="1">
    <location>
        <begin position="6"/>
        <end position="59"/>
    </location>
</feature>
<evidence type="ECO:0000313" key="3">
    <source>
        <dbReference type="EMBL" id="MBB6559096.1"/>
    </source>
</evidence>
<dbReference type="RefSeq" id="WP_184856484.1">
    <property type="nucleotide sequence ID" value="NZ_JACHLK010000002.1"/>
</dbReference>
<reference evidence="3 4" key="1">
    <citation type="submission" date="2020-08" db="EMBL/GenBank/DDBJ databases">
        <title>Functional genomics of gut bacteria from endangered species of beetles.</title>
        <authorList>
            <person name="Carlos-Shanley C."/>
        </authorList>
    </citation>
    <scope>NUCLEOTIDE SEQUENCE [LARGE SCALE GENOMIC DNA]</scope>
    <source>
        <strain evidence="3 4">S00198</strain>
    </source>
</reference>
<evidence type="ECO:0000259" key="2">
    <source>
        <dbReference type="Pfam" id="PF13280"/>
    </source>
</evidence>
<dbReference type="InterPro" id="IPR013196">
    <property type="entry name" value="HTH_11"/>
</dbReference>
<gene>
    <name evidence="3" type="ORF">HNP48_001760</name>
</gene>
<dbReference type="Pfam" id="PF08279">
    <property type="entry name" value="HTH_11"/>
    <property type="match status" value="1"/>
</dbReference>
<evidence type="ECO:0000313" key="4">
    <source>
        <dbReference type="Proteomes" id="UP000575083"/>
    </source>
</evidence>
<dbReference type="PANTHER" id="PTHR34580">
    <property type="match status" value="1"/>
</dbReference>
<dbReference type="GO" id="GO:0003677">
    <property type="term" value="F:DNA binding"/>
    <property type="evidence" value="ECO:0007669"/>
    <property type="project" value="UniProtKB-KW"/>
</dbReference>
<name>A0A7X0U8F4_9BURK</name>
<keyword evidence="3" id="KW-0238">DNA-binding</keyword>
<dbReference type="AlphaFoldDB" id="A0A7X0U8F4"/>
<evidence type="ECO:0000259" key="1">
    <source>
        <dbReference type="Pfam" id="PF08279"/>
    </source>
</evidence>
<dbReference type="Gene3D" id="1.10.10.10">
    <property type="entry name" value="Winged helix-like DNA-binding domain superfamily/Winged helix DNA-binding domain"/>
    <property type="match status" value="1"/>
</dbReference>
<dbReference type="SUPFAM" id="SSF46785">
    <property type="entry name" value="Winged helix' DNA-binding domain"/>
    <property type="match status" value="1"/>
</dbReference>
<keyword evidence="4" id="KW-1185">Reference proteome</keyword>
<dbReference type="Pfam" id="PF13280">
    <property type="entry name" value="WYL"/>
    <property type="match status" value="1"/>
</dbReference>
<sequence length="241" mass="26869">MSRSERLLALLQVLRRHSRPMSGQALAAALDISLRTLYRDIATLQSQGAMIEGAPGVGYVMQPGYMLPPLMFTPEEIEALALGLRWVADRGDVGLAGGARDAMAKIGAVLPAPLRRELEASAVLVGARPKPSPATVVAQDRLRAAIRAEHKLRIVYRDPQGTQSERVVWPFALVYFDEARVLSAWCELRGDFRNFRCDRIAQAEVLDARYPQRRQTLLKTWHQRVRDSGRTILPEFGTMPS</sequence>
<dbReference type="InterPro" id="IPR036390">
    <property type="entry name" value="WH_DNA-bd_sf"/>
</dbReference>
<protein>
    <submittedName>
        <fullName evidence="3">Putative DNA-binding transcriptional regulator YafY</fullName>
    </submittedName>
</protein>
<dbReference type="PANTHER" id="PTHR34580:SF3">
    <property type="entry name" value="PROTEIN PAFB"/>
    <property type="match status" value="1"/>
</dbReference>